<dbReference type="InterPro" id="IPR029028">
    <property type="entry name" value="Alpha/beta_knot_MTases"/>
</dbReference>
<organism evidence="13 14">
    <name type="scientific">Rubritalea tangerina</name>
    <dbReference type="NCBI Taxonomy" id="430798"/>
    <lineage>
        <taxon>Bacteria</taxon>
        <taxon>Pseudomonadati</taxon>
        <taxon>Verrucomicrobiota</taxon>
        <taxon>Verrucomicrobiia</taxon>
        <taxon>Verrucomicrobiales</taxon>
        <taxon>Rubritaleaceae</taxon>
        <taxon>Rubritalea</taxon>
    </lineage>
</organism>
<comment type="catalytic activity">
    <reaction evidence="9 10">
        <text>uridine(1498) in 16S rRNA + S-adenosyl-L-methionine = N(3)-methyluridine(1498) in 16S rRNA + S-adenosyl-L-homocysteine + H(+)</text>
        <dbReference type="Rhea" id="RHEA:42920"/>
        <dbReference type="Rhea" id="RHEA-COMP:10283"/>
        <dbReference type="Rhea" id="RHEA-COMP:10284"/>
        <dbReference type="ChEBI" id="CHEBI:15378"/>
        <dbReference type="ChEBI" id="CHEBI:57856"/>
        <dbReference type="ChEBI" id="CHEBI:59789"/>
        <dbReference type="ChEBI" id="CHEBI:65315"/>
        <dbReference type="ChEBI" id="CHEBI:74502"/>
        <dbReference type="EC" id="2.1.1.193"/>
    </reaction>
</comment>
<evidence type="ECO:0000313" key="13">
    <source>
        <dbReference type="EMBL" id="MFD2159541.1"/>
    </source>
</evidence>
<dbReference type="EC" id="2.1.1.193" evidence="10"/>
<dbReference type="GO" id="GO:0008168">
    <property type="term" value="F:methyltransferase activity"/>
    <property type="evidence" value="ECO:0007669"/>
    <property type="project" value="UniProtKB-KW"/>
</dbReference>
<keyword evidence="14" id="KW-1185">Reference proteome</keyword>
<evidence type="ECO:0000256" key="1">
    <source>
        <dbReference type="ARBA" id="ARBA00004496"/>
    </source>
</evidence>
<evidence type="ECO:0000256" key="2">
    <source>
        <dbReference type="ARBA" id="ARBA00005528"/>
    </source>
</evidence>
<evidence type="ECO:0000256" key="6">
    <source>
        <dbReference type="ARBA" id="ARBA00022679"/>
    </source>
</evidence>
<accession>A0ABW4ZDD8</accession>
<dbReference type="CDD" id="cd18084">
    <property type="entry name" value="RsmE-like"/>
    <property type="match status" value="1"/>
</dbReference>
<keyword evidence="6 10" id="KW-0808">Transferase</keyword>
<evidence type="ECO:0000256" key="9">
    <source>
        <dbReference type="ARBA" id="ARBA00047944"/>
    </source>
</evidence>
<comment type="similarity">
    <text evidence="2 10">Belongs to the RNA methyltransferase RsmE family.</text>
</comment>
<evidence type="ECO:0000313" key="14">
    <source>
        <dbReference type="Proteomes" id="UP001597389"/>
    </source>
</evidence>
<evidence type="ECO:0000256" key="10">
    <source>
        <dbReference type="PIRNR" id="PIRNR015601"/>
    </source>
</evidence>
<comment type="caution">
    <text evidence="13">The sequence shown here is derived from an EMBL/GenBank/DDBJ whole genome shotgun (WGS) entry which is preliminary data.</text>
</comment>
<dbReference type="GO" id="GO:0032259">
    <property type="term" value="P:methylation"/>
    <property type="evidence" value="ECO:0007669"/>
    <property type="project" value="UniProtKB-KW"/>
</dbReference>
<dbReference type="Pfam" id="PF20260">
    <property type="entry name" value="PUA_4"/>
    <property type="match status" value="1"/>
</dbReference>
<comment type="subcellular location">
    <subcellularLocation>
        <location evidence="1 10">Cytoplasm</location>
    </subcellularLocation>
</comment>
<dbReference type="SUPFAM" id="SSF88697">
    <property type="entry name" value="PUA domain-like"/>
    <property type="match status" value="1"/>
</dbReference>
<feature type="domain" description="Ribosomal RNA small subunit methyltransferase E PUA-like" evidence="12">
    <location>
        <begin position="21"/>
        <end position="66"/>
    </location>
</feature>
<gene>
    <name evidence="13" type="ORF">ACFSW8_11570</name>
</gene>
<evidence type="ECO:0000256" key="5">
    <source>
        <dbReference type="ARBA" id="ARBA00022603"/>
    </source>
</evidence>
<dbReference type="PIRSF" id="PIRSF015601">
    <property type="entry name" value="MTase_slr0722"/>
    <property type="match status" value="1"/>
</dbReference>
<evidence type="ECO:0000259" key="12">
    <source>
        <dbReference type="Pfam" id="PF20260"/>
    </source>
</evidence>
<dbReference type="SUPFAM" id="SSF75217">
    <property type="entry name" value="alpha/beta knot"/>
    <property type="match status" value="1"/>
</dbReference>
<dbReference type="PANTHER" id="PTHR30027:SF3">
    <property type="entry name" value="16S RRNA (URACIL(1498)-N(3))-METHYLTRANSFERASE"/>
    <property type="match status" value="1"/>
</dbReference>
<dbReference type="InterPro" id="IPR029026">
    <property type="entry name" value="tRNA_m1G_MTases_N"/>
</dbReference>
<dbReference type="InterPro" id="IPR046886">
    <property type="entry name" value="RsmE_MTase_dom"/>
</dbReference>
<keyword evidence="4 10" id="KW-0698">rRNA processing</keyword>
<name>A0ABW4ZDD8_9BACT</name>
<evidence type="ECO:0000256" key="7">
    <source>
        <dbReference type="ARBA" id="ARBA00022691"/>
    </source>
</evidence>
<evidence type="ECO:0000256" key="3">
    <source>
        <dbReference type="ARBA" id="ARBA00022490"/>
    </source>
</evidence>
<dbReference type="InterPro" id="IPR046887">
    <property type="entry name" value="RsmE_PUA-like"/>
</dbReference>
<dbReference type="Gene3D" id="3.40.1280.10">
    <property type="match status" value="1"/>
</dbReference>
<dbReference type="RefSeq" id="WP_377086309.1">
    <property type="nucleotide sequence ID" value="NZ_JBHSJL010000014.1"/>
</dbReference>
<keyword evidence="5 10" id="KW-0489">Methyltransferase</keyword>
<sequence>MNSINRYYLAPEQWGSCELVLTGDEAHHCVRVLRQKVGDWIMVFDGVGRSVQCQIVSAEKSRVILEQDGEVVTQPRGGEIHLAQAIPKAGNMELIVQKAVELGVASIQPLQTENTVAKADGKKVQKWQRVALEACKQCGQNWLPVVREPASLMEWLGKRERIEHELVAALDPRSVSMQDMFGGQCEWEIVRLLIGPEGDFSQSEYDAIMAAGMQPVSLGEIVLRVETATLYCISVLRYHMV</sequence>
<keyword evidence="7 10" id="KW-0949">S-adenosyl-L-methionine</keyword>
<proteinExistence type="inferred from homology"/>
<feature type="domain" description="Ribosomal RNA small subunit methyltransferase E methyltransferase" evidence="11">
    <location>
        <begin position="79"/>
        <end position="236"/>
    </location>
</feature>
<evidence type="ECO:0000256" key="4">
    <source>
        <dbReference type="ARBA" id="ARBA00022552"/>
    </source>
</evidence>
<protein>
    <recommendedName>
        <fullName evidence="10">Ribosomal RNA small subunit methyltransferase E</fullName>
        <ecNumber evidence="10">2.1.1.193</ecNumber>
    </recommendedName>
</protein>
<dbReference type="EMBL" id="JBHUJB010000046">
    <property type="protein sequence ID" value="MFD2159541.1"/>
    <property type="molecule type" value="Genomic_DNA"/>
</dbReference>
<dbReference type="PANTHER" id="PTHR30027">
    <property type="entry name" value="RIBOSOMAL RNA SMALL SUBUNIT METHYLTRANSFERASE E"/>
    <property type="match status" value="1"/>
</dbReference>
<dbReference type="Pfam" id="PF04452">
    <property type="entry name" value="Methyltrans_RNA"/>
    <property type="match status" value="1"/>
</dbReference>
<keyword evidence="3 10" id="KW-0963">Cytoplasm</keyword>
<reference evidence="14" key="1">
    <citation type="journal article" date="2019" name="Int. J. Syst. Evol. Microbiol.">
        <title>The Global Catalogue of Microorganisms (GCM) 10K type strain sequencing project: providing services to taxonomists for standard genome sequencing and annotation.</title>
        <authorList>
            <consortium name="The Broad Institute Genomics Platform"/>
            <consortium name="The Broad Institute Genome Sequencing Center for Infectious Disease"/>
            <person name="Wu L."/>
            <person name="Ma J."/>
        </authorList>
    </citation>
    <scope>NUCLEOTIDE SEQUENCE [LARGE SCALE GENOMIC DNA]</scope>
    <source>
        <strain evidence="14">CCUG 57942</strain>
    </source>
</reference>
<comment type="function">
    <text evidence="8 10">Specifically methylates the N3 position of the uracil ring of uridine 1498 (m3U1498) in 16S rRNA. Acts on the fully assembled 30S ribosomal subunit.</text>
</comment>
<evidence type="ECO:0000256" key="8">
    <source>
        <dbReference type="ARBA" id="ARBA00025699"/>
    </source>
</evidence>
<dbReference type="InterPro" id="IPR015947">
    <property type="entry name" value="PUA-like_sf"/>
</dbReference>
<dbReference type="Proteomes" id="UP001597389">
    <property type="component" value="Unassembled WGS sequence"/>
</dbReference>
<dbReference type="NCBIfam" id="TIGR00046">
    <property type="entry name" value="RsmE family RNA methyltransferase"/>
    <property type="match status" value="1"/>
</dbReference>
<dbReference type="InterPro" id="IPR006700">
    <property type="entry name" value="RsmE"/>
</dbReference>
<evidence type="ECO:0000259" key="11">
    <source>
        <dbReference type="Pfam" id="PF04452"/>
    </source>
</evidence>